<dbReference type="GeneID" id="30994203"/>
<comment type="subcellular location">
    <subcellularLocation>
        <location evidence="1">Membrane</location>
        <topology evidence="1">Multi-pass membrane protein</topology>
    </subcellularLocation>
</comment>
<feature type="transmembrane region" description="Helical" evidence="7">
    <location>
        <begin position="55"/>
        <end position="73"/>
    </location>
</feature>
<keyword evidence="3 7" id="KW-0812">Transmembrane</keyword>
<feature type="transmembrane region" description="Helical" evidence="7">
    <location>
        <begin position="85"/>
        <end position="107"/>
    </location>
</feature>
<dbReference type="Pfam" id="PF00999">
    <property type="entry name" value="Na_H_Exchanger"/>
    <property type="match status" value="1"/>
</dbReference>
<dbReference type="Proteomes" id="UP000095085">
    <property type="component" value="Unassembled WGS sequence"/>
</dbReference>
<feature type="transmembrane region" description="Helical" evidence="7">
    <location>
        <begin position="119"/>
        <end position="142"/>
    </location>
</feature>
<evidence type="ECO:0000313" key="10">
    <source>
        <dbReference type="Proteomes" id="UP000095085"/>
    </source>
</evidence>
<feature type="transmembrane region" description="Helical" evidence="7">
    <location>
        <begin position="154"/>
        <end position="180"/>
    </location>
</feature>
<feature type="transmembrane region" description="Helical" evidence="7">
    <location>
        <begin position="221"/>
        <end position="241"/>
    </location>
</feature>
<dbReference type="PANTHER" id="PTHR32468">
    <property type="entry name" value="CATION/H + ANTIPORTER"/>
    <property type="match status" value="1"/>
</dbReference>
<dbReference type="OrthoDB" id="2687058at2759"/>
<dbReference type="GO" id="GO:0016020">
    <property type="term" value="C:membrane"/>
    <property type="evidence" value="ECO:0007669"/>
    <property type="project" value="UniProtKB-SubCell"/>
</dbReference>
<feature type="transmembrane region" description="Helical" evidence="7">
    <location>
        <begin position="407"/>
        <end position="429"/>
    </location>
</feature>
<dbReference type="PANTHER" id="PTHR32468:SF0">
    <property type="entry name" value="K(+)_H(+) ANTIPORTER 1"/>
    <property type="match status" value="1"/>
</dbReference>
<dbReference type="InterPro" id="IPR038770">
    <property type="entry name" value="Na+/solute_symporter_sf"/>
</dbReference>
<evidence type="ECO:0000256" key="7">
    <source>
        <dbReference type="SAM" id="Phobius"/>
    </source>
</evidence>
<name>A0A1E4RL72_9ASCO</name>
<evidence type="ECO:0000256" key="3">
    <source>
        <dbReference type="ARBA" id="ARBA00022692"/>
    </source>
</evidence>
<feature type="transmembrane region" description="Helical" evidence="7">
    <location>
        <begin position="376"/>
        <end position="401"/>
    </location>
</feature>
<evidence type="ECO:0000256" key="4">
    <source>
        <dbReference type="ARBA" id="ARBA00022989"/>
    </source>
</evidence>
<sequence>MAVETHSVAGIVAGRNPLEYSTSSPYTLFLFQATFIILLCQILHFPLKRLQQPRVIAEVITGILLGPSVMGHIPQFTTSCFPKESIPGLTLIANVGIILFLFVIGLEVDVEFIKKNMKVALSVGLINMAVPFALGCGIAKGLYKEYSGELTGEISFTTFMVFIAVAMCITAFPVLVRILTELNLIVDRVGTIVLAAGITNDLTGWILLALAVTLANSSKGINTLYILLLTAAWFLFLIYPVRMCMRLLLKKFTNDLISGEPLQILMMLILICVFISSFYTDAIGVHPIFGAFMVGVIVPRDNGYVIRITEKLEDLIHIVLIPIYFALAGLNVNLGLLNRGIDWAYTIGIILLAMFGKIMGGFVAARFNKLLFRESLAVGVLMSCKGIVEIVVLSLGLNAGIISQRVYSMFVVMALITTFLTTPLTLWVYPISYREKVEKFMKGEINWDGSPIHAEVDTSNSDPSEDFDGSNTDESCAIKDLHKLRITKLVLLLKRIDTISNIMTVVHDIALNDGNSSSNYDLDVKALHLREFTSRTSDLLEASSQHNDNDSLINQNNENDINESSSILAIMKIFTQFLGIHYTSKSLLSTQKNHIFTINEQILEKSDLLISSIDTRILFVDGSEYSLYKELFKSCKSNFGLLLINNTKAKHAMSPINENEPSNVKASNYLEQSKSLFGLKSVNLVLSHDNLISSSDLLALNIIYKLSFNISHINIFIKASSSKSVSNTSTMSSFEKEIESLLLTRNPTINLSIFKIKESVNFVDELIRISPNLLGETFVMANNLPQNSNLMFDSEVSELIATGITEGFNILAVKTASSN</sequence>
<gene>
    <name evidence="9" type="ORF">HYPBUDRAFT_138026</name>
</gene>
<keyword evidence="10" id="KW-1185">Reference proteome</keyword>
<dbReference type="GO" id="GO:0005794">
    <property type="term" value="C:Golgi apparatus"/>
    <property type="evidence" value="ECO:0007669"/>
    <property type="project" value="EnsemblFungi"/>
</dbReference>
<keyword evidence="2" id="KW-0813">Transport</keyword>
<feature type="transmembrane region" description="Helical" evidence="7">
    <location>
        <begin position="262"/>
        <end position="279"/>
    </location>
</feature>
<proteinExistence type="predicted"/>
<dbReference type="InterPro" id="IPR006153">
    <property type="entry name" value="Cation/H_exchanger_TM"/>
</dbReference>
<keyword evidence="5" id="KW-0406">Ion transport</keyword>
<keyword evidence="6 7" id="KW-0472">Membrane</keyword>
<feature type="domain" description="Cation/H+ exchanger transmembrane" evidence="8">
    <location>
        <begin position="36"/>
        <end position="423"/>
    </location>
</feature>
<evidence type="ECO:0000256" key="2">
    <source>
        <dbReference type="ARBA" id="ARBA00022448"/>
    </source>
</evidence>
<organism evidence="9 10">
    <name type="scientific">Hyphopichia burtonii NRRL Y-1933</name>
    <dbReference type="NCBI Taxonomy" id="984485"/>
    <lineage>
        <taxon>Eukaryota</taxon>
        <taxon>Fungi</taxon>
        <taxon>Dikarya</taxon>
        <taxon>Ascomycota</taxon>
        <taxon>Saccharomycotina</taxon>
        <taxon>Pichiomycetes</taxon>
        <taxon>Debaryomycetaceae</taxon>
        <taxon>Hyphopichia</taxon>
    </lineage>
</organism>
<dbReference type="Gene3D" id="1.20.1530.20">
    <property type="match status" value="1"/>
</dbReference>
<dbReference type="InterPro" id="IPR050794">
    <property type="entry name" value="CPA2_transporter"/>
</dbReference>
<protein>
    <submittedName>
        <fullName evidence="9">K(+)/H(+) antiporter</fullName>
    </submittedName>
</protein>
<feature type="transmembrane region" description="Helical" evidence="7">
    <location>
        <begin position="26"/>
        <end position="43"/>
    </location>
</feature>
<dbReference type="AlphaFoldDB" id="A0A1E4RL72"/>
<dbReference type="GO" id="GO:0015386">
    <property type="term" value="F:potassium:proton antiporter activity"/>
    <property type="evidence" value="ECO:0007669"/>
    <property type="project" value="EnsemblFungi"/>
</dbReference>
<feature type="transmembrane region" description="Helical" evidence="7">
    <location>
        <begin position="315"/>
        <end position="337"/>
    </location>
</feature>
<evidence type="ECO:0000256" key="5">
    <source>
        <dbReference type="ARBA" id="ARBA00023065"/>
    </source>
</evidence>
<dbReference type="RefSeq" id="XP_020077067.1">
    <property type="nucleotide sequence ID" value="XM_020219653.1"/>
</dbReference>
<dbReference type="EMBL" id="KV454540">
    <property type="protein sequence ID" value="ODV68000.1"/>
    <property type="molecule type" value="Genomic_DNA"/>
</dbReference>
<evidence type="ECO:0000256" key="6">
    <source>
        <dbReference type="ARBA" id="ARBA00023136"/>
    </source>
</evidence>
<feature type="transmembrane region" description="Helical" evidence="7">
    <location>
        <begin position="192"/>
        <end position="215"/>
    </location>
</feature>
<feature type="transmembrane region" description="Helical" evidence="7">
    <location>
        <begin position="343"/>
        <end position="364"/>
    </location>
</feature>
<evidence type="ECO:0000313" key="9">
    <source>
        <dbReference type="EMBL" id="ODV68000.1"/>
    </source>
</evidence>
<accession>A0A1E4RL72</accession>
<evidence type="ECO:0000259" key="8">
    <source>
        <dbReference type="Pfam" id="PF00999"/>
    </source>
</evidence>
<reference evidence="10" key="1">
    <citation type="submission" date="2016-05" db="EMBL/GenBank/DDBJ databases">
        <title>Comparative genomics of biotechnologically important yeasts.</title>
        <authorList>
            <consortium name="DOE Joint Genome Institute"/>
            <person name="Riley R."/>
            <person name="Haridas S."/>
            <person name="Wolfe K.H."/>
            <person name="Lopes M.R."/>
            <person name="Hittinger C.T."/>
            <person name="Goker M."/>
            <person name="Salamov A."/>
            <person name="Wisecaver J."/>
            <person name="Long T.M."/>
            <person name="Aerts A.L."/>
            <person name="Barry K."/>
            <person name="Choi C."/>
            <person name="Clum A."/>
            <person name="Coughlan A.Y."/>
            <person name="Deshpande S."/>
            <person name="Douglass A.P."/>
            <person name="Hanson S.J."/>
            <person name="Klenk H.-P."/>
            <person name="Labutti K."/>
            <person name="Lapidus A."/>
            <person name="Lindquist E."/>
            <person name="Lipzen A."/>
            <person name="Meier-Kolthoff J.P."/>
            <person name="Ohm R.A."/>
            <person name="Otillar R.P."/>
            <person name="Pangilinan J."/>
            <person name="Peng Y."/>
            <person name="Rokas A."/>
            <person name="Rosa C.A."/>
            <person name="Scheuner C."/>
            <person name="Sibirny A.A."/>
            <person name="Slot J.C."/>
            <person name="Stielow J.B."/>
            <person name="Sun H."/>
            <person name="Kurtzman C.P."/>
            <person name="Blackwell M."/>
            <person name="Grigoriev I.V."/>
            <person name="Jeffries T.W."/>
        </authorList>
    </citation>
    <scope>NUCLEOTIDE SEQUENCE [LARGE SCALE GENOMIC DNA]</scope>
    <source>
        <strain evidence="10">NRRL Y-1933</strain>
    </source>
</reference>
<dbReference type="STRING" id="984485.A0A1E4RL72"/>
<evidence type="ECO:0000256" key="1">
    <source>
        <dbReference type="ARBA" id="ARBA00004141"/>
    </source>
</evidence>
<keyword evidence="4 7" id="KW-1133">Transmembrane helix</keyword>